<keyword evidence="6" id="KW-0145">Chemotaxis</keyword>
<dbReference type="PANTHER" id="PTHR30534:SF0">
    <property type="entry name" value="FLAGELLAR MOTOR SWITCH PROTEIN FLIG"/>
    <property type="match status" value="1"/>
</dbReference>
<dbReference type="GO" id="GO:0006935">
    <property type="term" value="P:chemotaxis"/>
    <property type="evidence" value="ECO:0007669"/>
    <property type="project" value="UniProtKB-KW"/>
</dbReference>
<dbReference type="GO" id="GO:0009425">
    <property type="term" value="C:bacterial-type flagellum basal body"/>
    <property type="evidence" value="ECO:0007669"/>
    <property type="project" value="UniProtKB-SubCell"/>
</dbReference>
<dbReference type="PRINTS" id="PR00954">
    <property type="entry name" value="FLGMOTORFLIG"/>
</dbReference>
<evidence type="ECO:0000256" key="6">
    <source>
        <dbReference type="ARBA" id="ARBA00022500"/>
    </source>
</evidence>
<gene>
    <name evidence="11" type="ORF">METZ01_LOCUS327060</name>
</gene>
<dbReference type="GO" id="GO:0071973">
    <property type="term" value="P:bacterial-type flagellum-dependent cell motility"/>
    <property type="evidence" value="ECO:0007669"/>
    <property type="project" value="InterPro"/>
</dbReference>
<dbReference type="InterPro" id="IPR028263">
    <property type="entry name" value="FliG_N"/>
</dbReference>
<dbReference type="InterPro" id="IPR011002">
    <property type="entry name" value="FliG_a-hlx"/>
</dbReference>
<feature type="non-terminal residue" evidence="11">
    <location>
        <position position="137"/>
    </location>
</feature>
<keyword evidence="5" id="KW-1003">Cell membrane</keyword>
<evidence type="ECO:0000256" key="4">
    <source>
        <dbReference type="ARBA" id="ARBA00021870"/>
    </source>
</evidence>
<protein>
    <recommendedName>
        <fullName evidence="4">Flagellar motor switch protein FliG</fullName>
    </recommendedName>
</protein>
<evidence type="ECO:0000256" key="8">
    <source>
        <dbReference type="ARBA" id="ARBA00023136"/>
    </source>
</evidence>
<keyword evidence="8" id="KW-0472">Membrane</keyword>
<sequence>MAEGTLKKKKQTPGDKLAPSQKLAAFLVIMGEDSAAEIIKNFDDNERELVCAEMANLPLLDAADQGAVLQEFTTMAVEATSSVGGSVDYTRKVLEKSVGLFKAAEIIGRVGTARTSVATMQQIIDLDAVSICNLLKE</sequence>
<dbReference type="PANTHER" id="PTHR30534">
    <property type="entry name" value="FLAGELLAR MOTOR SWITCH PROTEIN FLIG"/>
    <property type="match status" value="1"/>
</dbReference>
<evidence type="ECO:0000256" key="2">
    <source>
        <dbReference type="ARBA" id="ARBA00004413"/>
    </source>
</evidence>
<evidence type="ECO:0000256" key="9">
    <source>
        <dbReference type="ARBA" id="ARBA00023143"/>
    </source>
</evidence>
<comment type="subcellular location">
    <subcellularLocation>
        <location evidence="1">Bacterial flagellum basal body</location>
    </subcellularLocation>
    <subcellularLocation>
        <location evidence="2">Cell membrane</location>
        <topology evidence="2">Peripheral membrane protein</topology>
        <orientation evidence="2">Cytoplasmic side</orientation>
    </subcellularLocation>
</comment>
<dbReference type="Pfam" id="PF14842">
    <property type="entry name" value="FliG_N"/>
    <property type="match status" value="1"/>
</dbReference>
<accession>A0A382PLS6</accession>
<dbReference type="Gene3D" id="1.10.220.30">
    <property type="match status" value="1"/>
</dbReference>
<dbReference type="GO" id="GO:0003774">
    <property type="term" value="F:cytoskeletal motor activity"/>
    <property type="evidence" value="ECO:0007669"/>
    <property type="project" value="InterPro"/>
</dbReference>
<proteinExistence type="inferred from homology"/>
<evidence type="ECO:0000256" key="3">
    <source>
        <dbReference type="ARBA" id="ARBA00010299"/>
    </source>
</evidence>
<dbReference type="InterPro" id="IPR000090">
    <property type="entry name" value="Flg_Motor_Flig"/>
</dbReference>
<feature type="domain" description="Flagellar motor switch protein FliG N-terminal" evidence="10">
    <location>
        <begin position="17"/>
        <end position="113"/>
    </location>
</feature>
<reference evidence="11" key="1">
    <citation type="submission" date="2018-05" db="EMBL/GenBank/DDBJ databases">
        <authorList>
            <person name="Lanie J.A."/>
            <person name="Ng W.-L."/>
            <person name="Kazmierczak K.M."/>
            <person name="Andrzejewski T.M."/>
            <person name="Davidsen T.M."/>
            <person name="Wayne K.J."/>
            <person name="Tettelin H."/>
            <person name="Glass J.I."/>
            <person name="Rusch D."/>
            <person name="Podicherti R."/>
            <person name="Tsui H.-C.T."/>
            <person name="Winkler M.E."/>
        </authorList>
    </citation>
    <scope>NUCLEOTIDE SEQUENCE</scope>
</reference>
<organism evidence="11">
    <name type="scientific">marine metagenome</name>
    <dbReference type="NCBI Taxonomy" id="408172"/>
    <lineage>
        <taxon>unclassified sequences</taxon>
        <taxon>metagenomes</taxon>
        <taxon>ecological metagenomes</taxon>
    </lineage>
</organism>
<evidence type="ECO:0000256" key="1">
    <source>
        <dbReference type="ARBA" id="ARBA00004117"/>
    </source>
</evidence>
<dbReference type="SUPFAM" id="SSF48029">
    <property type="entry name" value="FliG"/>
    <property type="match status" value="1"/>
</dbReference>
<evidence type="ECO:0000256" key="5">
    <source>
        <dbReference type="ARBA" id="ARBA00022475"/>
    </source>
</evidence>
<dbReference type="EMBL" id="UINC01108247">
    <property type="protein sequence ID" value="SVC74206.1"/>
    <property type="molecule type" value="Genomic_DNA"/>
</dbReference>
<name>A0A382PLS6_9ZZZZ</name>
<keyword evidence="9" id="KW-0975">Bacterial flagellum</keyword>
<comment type="similarity">
    <text evidence="3">Belongs to the FliG family.</text>
</comment>
<dbReference type="AlphaFoldDB" id="A0A382PLS6"/>
<evidence type="ECO:0000313" key="11">
    <source>
        <dbReference type="EMBL" id="SVC74206.1"/>
    </source>
</evidence>
<evidence type="ECO:0000256" key="7">
    <source>
        <dbReference type="ARBA" id="ARBA00022779"/>
    </source>
</evidence>
<keyword evidence="7" id="KW-0283">Flagellar rotation</keyword>
<evidence type="ECO:0000259" key="10">
    <source>
        <dbReference type="Pfam" id="PF14842"/>
    </source>
</evidence>
<dbReference type="GO" id="GO:0005886">
    <property type="term" value="C:plasma membrane"/>
    <property type="evidence" value="ECO:0007669"/>
    <property type="project" value="UniProtKB-SubCell"/>
</dbReference>